<dbReference type="AlphaFoldDB" id="A0A5Q5BHU5"/>
<feature type="region of interest" description="Disordered" evidence="1">
    <location>
        <begin position="1"/>
        <end position="28"/>
    </location>
</feature>
<feature type="compositionally biased region" description="Low complexity" evidence="1">
    <location>
        <begin position="16"/>
        <end position="28"/>
    </location>
</feature>
<evidence type="ECO:0000256" key="1">
    <source>
        <dbReference type="SAM" id="MobiDB-lite"/>
    </source>
</evidence>
<evidence type="ECO:0000313" key="2">
    <source>
        <dbReference type="EMBL" id="ABG07848.1"/>
    </source>
</evidence>
<protein>
    <submittedName>
        <fullName evidence="2">Uncharacterized protein</fullName>
    </submittedName>
</protein>
<reference evidence="2" key="1">
    <citation type="submission" date="2006-06" db="EMBL/GenBank/DDBJ databases">
        <title>Complete sequence of chromosome of Mycobacterium sp. MCS.</title>
        <authorList>
            <consortium name="US DOE Joint Genome Institute"/>
            <person name="Copeland A."/>
            <person name="Lucas S."/>
            <person name="Lapidus A."/>
            <person name="Barry K."/>
            <person name="Detter J.C."/>
            <person name="Glavina del Rio T."/>
            <person name="Hammon N."/>
            <person name="Israni S."/>
            <person name="Dalin E."/>
            <person name="Tice H."/>
            <person name="Pitluck S."/>
            <person name="Martinez M."/>
            <person name="Schmutz J."/>
            <person name="Larimer F."/>
            <person name="Land M."/>
            <person name="Hauser L."/>
            <person name="Kyrpides N."/>
            <person name="Kim E."/>
            <person name="Miller C.D."/>
            <person name="Hughes J.E."/>
            <person name="Anderson A.J."/>
            <person name="Sims R.C."/>
            <person name="Richardson P."/>
        </authorList>
    </citation>
    <scope>NUCLEOTIDE SEQUENCE [LARGE SCALE GENOMIC DNA]</scope>
    <source>
        <strain evidence="2">MCS</strain>
    </source>
</reference>
<dbReference type="KEGG" id="mmc:Mmcs_1739"/>
<gene>
    <name evidence="2" type="ordered locus">Mmcs_1739</name>
</gene>
<proteinExistence type="predicted"/>
<name>A0A5Q5BHU5_MYCSS</name>
<accession>A0A5Q5BHU5</accession>
<organism evidence="2">
    <name type="scientific">Mycobacterium sp. (strain MCS)</name>
    <dbReference type="NCBI Taxonomy" id="164756"/>
    <lineage>
        <taxon>Bacteria</taxon>
        <taxon>Bacillati</taxon>
        <taxon>Actinomycetota</taxon>
        <taxon>Actinomycetes</taxon>
        <taxon>Mycobacteriales</taxon>
        <taxon>Mycobacteriaceae</taxon>
        <taxon>Mycobacterium</taxon>
    </lineage>
</organism>
<sequence>MGAPSAPPGWDPDAHTSSPPRTRSRSRTGAVVGAVVLAAAMLTGVTALRDAVGPQNPQRPPLARSSVTATPTVLQDGWGVRTPTRAAIEAMWEWVTASSDTLKTVTEVAHQVRPQVQNALTARDVGDIRFYCSQMIAPITVEMSAIVDTPDPDLTRAMQTVVVSAHDVEARCASLRDPPDQPSLDALHAAFGRVASDLDAMVQIVDRDATIMQRAGR</sequence>
<dbReference type="EMBL" id="CP000384">
    <property type="protein sequence ID" value="ABG07848.1"/>
    <property type="molecule type" value="Genomic_DNA"/>
</dbReference>
<feature type="compositionally biased region" description="Pro residues" evidence="1">
    <location>
        <begin position="1"/>
        <end position="10"/>
    </location>
</feature>